<dbReference type="InterPro" id="IPR008767">
    <property type="entry name" value="Phage_SPP1_head-tail_adaptor"/>
</dbReference>
<dbReference type="EMBL" id="CP034298">
    <property type="protein sequence ID" value="QHH09444.1"/>
    <property type="molecule type" value="Genomic_DNA"/>
</dbReference>
<dbReference type="Pfam" id="PF05521">
    <property type="entry name" value="Phage_HCP"/>
    <property type="match status" value="1"/>
</dbReference>
<dbReference type="AlphaFoldDB" id="A0AAX1FPX2"/>
<evidence type="ECO:0000313" key="2">
    <source>
        <dbReference type="Proteomes" id="UP000464718"/>
    </source>
</evidence>
<name>A0AAX1FPX2_VIBPH</name>
<gene>
    <name evidence="1" type="ORF">EHC69_08660</name>
</gene>
<dbReference type="Gene3D" id="2.40.10.270">
    <property type="entry name" value="Bacteriophage SPP1 head-tail adaptor protein"/>
    <property type="match status" value="1"/>
</dbReference>
<sequence>MRRGALRHRLQVYVPTSYVFGGEVAEWSLLGKPLASVRVLEVSETTSGTSIQGVETVEFTVPYSKKLEDNPHDVVIVHRGDEYDVTGIRNVGYRDRELRIQAKRYEGTKRVPSV</sequence>
<protein>
    <submittedName>
        <fullName evidence="1">Head-tail adaptor protein</fullName>
    </submittedName>
</protein>
<organism evidence="1 2">
    <name type="scientific">Vibrio parahaemolyticus</name>
    <dbReference type="NCBI Taxonomy" id="670"/>
    <lineage>
        <taxon>Bacteria</taxon>
        <taxon>Pseudomonadati</taxon>
        <taxon>Pseudomonadota</taxon>
        <taxon>Gammaproteobacteria</taxon>
        <taxon>Vibrionales</taxon>
        <taxon>Vibrionaceae</taxon>
        <taxon>Vibrio</taxon>
    </lineage>
</organism>
<dbReference type="RefSeq" id="WP_029848884.1">
    <property type="nucleotide sequence ID" value="NZ_CP010883.1"/>
</dbReference>
<evidence type="ECO:0000313" key="1">
    <source>
        <dbReference type="EMBL" id="QHH09444.1"/>
    </source>
</evidence>
<accession>A0AAX1FPX2</accession>
<reference evidence="1 2" key="1">
    <citation type="submission" date="2018-12" db="EMBL/GenBank/DDBJ databases">
        <title>Genomic insights into the evolutionary origins and pathogenicity of five Vibrio parahaemolyticus strains isolated from the shrimp with acute hepatopancreatic necrosis disease (AHPND).</title>
        <authorList>
            <person name="Yang Q."/>
            <person name="Dong X."/>
            <person name="Xie G."/>
            <person name="Fu S."/>
            <person name="Zou P."/>
            <person name="Sun J."/>
            <person name="Wang Y."/>
            <person name="Huang J."/>
        </authorList>
    </citation>
    <scope>NUCLEOTIDE SEQUENCE [LARGE SCALE GENOMIC DNA]</scope>
    <source>
        <strain evidence="1 2">20160303005-1</strain>
    </source>
</reference>
<dbReference type="InterPro" id="IPR038666">
    <property type="entry name" value="SSP1_head-tail_sf"/>
</dbReference>
<dbReference type="Proteomes" id="UP000464718">
    <property type="component" value="Chromosome i"/>
</dbReference>
<proteinExistence type="predicted"/>